<reference evidence="1" key="2">
    <citation type="submission" date="2023-05" db="EMBL/GenBank/DDBJ databases">
        <authorList>
            <consortium name="Lawrence Berkeley National Laboratory"/>
            <person name="Steindorff A."/>
            <person name="Hensen N."/>
            <person name="Bonometti L."/>
            <person name="Westerberg I."/>
            <person name="Brannstrom I.O."/>
            <person name="Guillou S."/>
            <person name="Cros-Aarteil S."/>
            <person name="Calhoun S."/>
            <person name="Haridas S."/>
            <person name="Kuo A."/>
            <person name="Mondo S."/>
            <person name="Pangilinan J."/>
            <person name="Riley R."/>
            <person name="Labutti K."/>
            <person name="Andreopoulos B."/>
            <person name="Lipzen A."/>
            <person name="Chen C."/>
            <person name="Yanf M."/>
            <person name="Daum C."/>
            <person name="Ng V."/>
            <person name="Clum A."/>
            <person name="Ohm R."/>
            <person name="Martin F."/>
            <person name="Silar P."/>
            <person name="Natvig D."/>
            <person name="Lalanne C."/>
            <person name="Gautier V."/>
            <person name="Ament-Velasquez S.L."/>
            <person name="Kruys A."/>
            <person name="Hutchinson M.I."/>
            <person name="Powell A.J."/>
            <person name="Barry K."/>
            <person name="Miller A.N."/>
            <person name="Grigoriev I.V."/>
            <person name="Debuchy R."/>
            <person name="Gladieux P."/>
            <person name="Thoren M.H."/>
            <person name="Johannesson H."/>
        </authorList>
    </citation>
    <scope>NUCLEOTIDE SEQUENCE</scope>
    <source>
        <strain evidence="1">CBS 315.58</strain>
    </source>
</reference>
<name>A0AAN6XPV9_9PEZI</name>
<sequence>MPSSTSSNGSASTHGSYGSTWFPTVGFIWQNGNRSSKISVLRTAERNSTLMRAIAKAARHGRTTRQSDAEQLLVETFECVARMRRGSLAREHILDFLSGVREGCILGRELPENMWIELMYQVVWARDEYLRKTSKARQDAERSQVPELARAADNLLKACNENGNAWEWASLEMMAYPNELLGELSD</sequence>
<dbReference type="Proteomes" id="UP001303160">
    <property type="component" value="Unassembled WGS sequence"/>
</dbReference>
<dbReference type="AlphaFoldDB" id="A0AAN6XPV9"/>
<organism evidence="1 2">
    <name type="scientific">Triangularia verruculosa</name>
    <dbReference type="NCBI Taxonomy" id="2587418"/>
    <lineage>
        <taxon>Eukaryota</taxon>
        <taxon>Fungi</taxon>
        <taxon>Dikarya</taxon>
        <taxon>Ascomycota</taxon>
        <taxon>Pezizomycotina</taxon>
        <taxon>Sordariomycetes</taxon>
        <taxon>Sordariomycetidae</taxon>
        <taxon>Sordariales</taxon>
        <taxon>Podosporaceae</taxon>
        <taxon>Triangularia</taxon>
    </lineage>
</organism>
<dbReference type="EMBL" id="MU863891">
    <property type="protein sequence ID" value="KAK4203210.1"/>
    <property type="molecule type" value="Genomic_DNA"/>
</dbReference>
<evidence type="ECO:0000313" key="2">
    <source>
        <dbReference type="Proteomes" id="UP001303160"/>
    </source>
</evidence>
<evidence type="ECO:0000313" key="1">
    <source>
        <dbReference type="EMBL" id="KAK4203210.1"/>
    </source>
</evidence>
<comment type="caution">
    <text evidence="1">The sequence shown here is derived from an EMBL/GenBank/DDBJ whole genome shotgun (WGS) entry which is preliminary data.</text>
</comment>
<gene>
    <name evidence="1" type="ORF">QBC40DRAFT_251436</name>
</gene>
<keyword evidence="2" id="KW-1185">Reference proteome</keyword>
<reference evidence="1" key="1">
    <citation type="journal article" date="2023" name="Mol. Phylogenet. Evol.">
        <title>Genome-scale phylogeny and comparative genomics of the fungal order Sordariales.</title>
        <authorList>
            <person name="Hensen N."/>
            <person name="Bonometti L."/>
            <person name="Westerberg I."/>
            <person name="Brannstrom I.O."/>
            <person name="Guillou S."/>
            <person name="Cros-Aarteil S."/>
            <person name="Calhoun S."/>
            <person name="Haridas S."/>
            <person name="Kuo A."/>
            <person name="Mondo S."/>
            <person name="Pangilinan J."/>
            <person name="Riley R."/>
            <person name="LaButti K."/>
            <person name="Andreopoulos B."/>
            <person name="Lipzen A."/>
            <person name="Chen C."/>
            <person name="Yan M."/>
            <person name="Daum C."/>
            <person name="Ng V."/>
            <person name="Clum A."/>
            <person name="Steindorff A."/>
            <person name="Ohm R.A."/>
            <person name="Martin F."/>
            <person name="Silar P."/>
            <person name="Natvig D.O."/>
            <person name="Lalanne C."/>
            <person name="Gautier V."/>
            <person name="Ament-Velasquez S.L."/>
            <person name="Kruys A."/>
            <person name="Hutchinson M.I."/>
            <person name="Powell A.J."/>
            <person name="Barry K."/>
            <person name="Miller A.N."/>
            <person name="Grigoriev I.V."/>
            <person name="Debuchy R."/>
            <person name="Gladieux P."/>
            <person name="Hiltunen Thoren M."/>
            <person name="Johannesson H."/>
        </authorList>
    </citation>
    <scope>NUCLEOTIDE SEQUENCE</scope>
    <source>
        <strain evidence="1">CBS 315.58</strain>
    </source>
</reference>
<protein>
    <submittedName>
        <fullName evidence="1">Uncharacterized protein</fullName>
    </submittedName>
</protein>
<proteinExistence type="predicted"/>
<accession>A0AAN6XPV9</accession>